<comment type="subcellular location">
    <subcellularLocation>
        <location evidence="1">Membrane</location>
        <topology evidence="1">Multi-pass membrane protein</topology>
    </subcellularLocation>
</comment>
<dbReference type="OrthoDB" id="5581259at2759"/>
<dbReference type="InterPro" id="IPR051645">
    <property type="entry name" value="PER33/POM33_regulator"/>
</dbReference>
<keyword evidence="3 6" id="KW-0812">Transmembrane</keyword>
<dbReference type="PANTHER" id="PTHR12703:SF4">
    <property type="entry name" value="TRANSMEMBRANE PROTEIN 33"/>
    <property type="match status" value="1"/>
</dbReference>
<organism evidence="7 8">
    <name type="scientific">Crepidotus variabilis</name>
    <dbReference type="NCBI Taxonomy" id="179855"/>
    <lineage>
        <taxon>Eukaryota</taxon>
        <taxon>Fungi</taxon>
        <taxon>Dikarya</taxon>
        <taxon>Basidiomycota</taxon>
        <taxon>Agaricomycotina</taxon>
        <taxon>Agaricomycetes</taxon>
        <taxon>Agaricomycetidae</taxon>
        <taxon>Agaricales</taxon>
        <taxon>Agaricineae</taxon>
        <taxon>Crepidotaceae</taxon>
        <taxon>Crepidotus</taxon>
    </lineage>
</organism>
<feature type="transmembrane region" description="Helical" evidence="6">
    <location>
        <begin position="81"/>
        <end position="104"/>
    </location>
</feature>
<dbReference type="EMBL" id="MU157824">
    <property type="protein sequence ID" value="KAF9535550.1"/>
    <property type="molecule type" value="Genomic_DNA"/>
</dbReference>
<evidence type="ECO:0000313" key="7">
    <source>
        <dbReference type="EMBL" id="KAF9535550.1"/>
    </source>
</evidence>
<gene>
    <name evidence="7" type="ORF">CPB83DRAFT_841957</name>
</gene>
<keyword evidence="8" id="KW-1185">Reference proteome</keyword>
<accession>A0A9P6JX61</accession>
<keyword evidence="5 6" id="KW-0472">Membrane</keyword>
<name>A0A9P6JX61_9AGAR</name>
<sequence length="257" mass="28741">MAPPPSYQHYVWASGHFLLLLSSLRYVLAFVTFKAASAWWYKASYTGALVSYAIVCNKSLGTPQPNIAYLRRAMLDENVQYLLLALFWWTSKPITITLLPYMIFSLFHALTFTRTTLISQFLPPSPPATAGGAPGPHPLAKKLQVWVKANYDPAMKIVAYTELVIFARVILGAITFRNSLLSPIIYAHFLRQRYYQSAFTREALALATKKIDAIVRKPGNPPILLNVWDKGQMVIQRWAGVTLAPNATVPEPAQTAN</sequence>
<dbReference type="GO" id="GO:0061024">
    <property type="term" value="P:membrane organization"/>
    <property type="evidence" value="ECO:0007669"/>
    <property type="project" value="TreeGrafter"/>
</dbReference>
<evidence type="ECO:0008006" key="9">
    <source>
        <dbReference type="Google" id="ProtNLM"/>
    </source>
</evidence>
<comment type="similarity">
    <text evidence="2">Belongs to the PER33/POM33 family.</text>
</comment>
<feature type="transmembrane region" description="Helical" evidence="6">
    <location>
        <begin position="157"/>
        <end position="176"/>
    </location>
</feature>
<dbReference type="GO" id="GO:0071786">
    <property type="term" value="P:endoplasmic reticulum tubular network organization"/>
    <property type="evidence" value="ECO:0007669"/>
    <property type="project" value="TreeGrafter"/>
</dbReference>
<evidence type="ECO:0000313" key="8">
    <source>
        <dbReference type="Proteomes" id="UP000807306"/>
    </source>
</evidence>
<evidence type="ECO:0000256" key="1">
    <source>
        <dbReference type="ARBA" id="ARBA00004141"/>
    </source>
</evidence>
<dbReference type="PANTHER" id="PTHR12703">
    <property type="entry name" value="TRANSMEMBRANE PROTEIN 33"/>
    <property type="match status" value="1"/>
</dbReference>
<keyword evidence="4 6" id="KW-1133">Transmembrane helix</keyword>
<evidence type="ECO:0000256" key="2">
    <source>
        <dbReference type="ARBA" id="ARBA00007322"/>
    </source>
</evidence>
<evidence type="ECO:0000256" key="4">
    <source>
        <dbReference type="ARBA" id="ARBA00022989"/>
    </source>
</evidence>
<dbReference type="GO" id="GO:0016020">
    <property type="term" value="C:membrane"/>
    <property type="evidence" value="ECO:0007669"/>
    <property type="project" value="UniProtKB-SubCell"/>
</dbReference>
<evidence type="ECO:0000256" key="6">
    <source>
        <dbReference type="SAM" id="Phobius"/>
    </source>
</evidence>
<evidence type="ECO:0000256" key="5">
    <source>
        <dbReference type="ARBA" id="ARBA00023136"/>
    </source>
</evidence>
<proteinExistence type="inferred from homology"/>
<evidence type="ECO:0000256" key="3">
    <source>
        <dbReference type="ARBA" id="ARBA00022692"/>
    </source>
</evidence>
<dbReference type="GO" id="GO:0005783">
    <property type="term" value="C:endoplasmic reticulum"/>
    <property type="evidence" value="ECO:0007669"/>
    <property type="project" value="TreeGrafter"/>
</dbReference>
<dbReference type="Pfam" id="PF03661">
    <property type="entry name" value="TMEM33_Pom33"/>
    <property type="match status" value="1"/>
</dbReference>
<protein>
    <recommendedName>
        <fullName evidence="9">Endoplasmic reticulum protein</fullName>
    </recommendedName>
</protein>
<dbReference type="InterPro" id="IPR005344">
    <property type="entry name" value="TMEM33/Pom33"/>
</dbReference>
<dbReference type="Proteomes" id="UP000807306">
    <property type="component" value="Unassembled WGS sequence"/>
</dbReference>
<dbReference type="AlphaFoldDB" id="A0A9P6JX61"/>
<comment type="caution">
    <text evidence="7">The sequence shown here is derived from an EMBL/GenBank/DDBJ whole genome shotgun (WGS) entry which is preliminary data.</text>
</comment>
<reference evidence="7" key="1">
    <citation type="submission" date="2020-11" db="EMBL/GenBank/DDBJ databases">
        <authorList>
            <consortium name="DOE Joint Genome Institute"/>
            <person name="Ahrendt S."/>
            <person name="Riley R."/>
            <person name="Andreopoulos W."/>
            <person name="Labutti K."/>
            <person name="Pangilinan J."/>
            <person name="Ruiz-Duenas F.J."/>
            <person name="Barrasa J.M."/>
            <person name="Sanchez-Garcia M."/>
            <person name="Camarero S."/>
            <person name="Miyauchi S."/>
            <person name="Serrano A."/>
            <person name="Linde D."/>
            <person name="Babiker R."/>
            <person name="Drula E."/>
            <person name="Ayuso-Fernandez I."/>
            <person name="Pacheco R."/>
            <person name="Padilla G."/>
            <person name="Ferreira P."/>
            <person name="Barriuso J."/>
            <person name="Kellner H."/>
            <person name="Castanera R."/>
            <person name="Alfaro M."/>
            <person name="Ramirez L."/>
            <person name="Pisabarro A.G."/>
            <person name="Kuo A."/>
            <person name="Tritt A."/>
            <person name="Lipzen A."/>
            <person name="He G."/>
            <person name="Yan M."/>
            <person name="Ng V."/>
            <person name="Cullen D."/>
            <person name="Martin F."/>
            <person name="Rosso M.-N."/>
            <person name="Henrissat B."/>
            <person name="Hibbett D."/>
            <person name="Martinez A.T."/>
            <person name="Grigoriev I.V."/>
        </authorList>
    </citation>
    <scope>NUCLEOTIDE SEQUENCE</scope>
    <source>
        <strain evidence="7">CBS 506.95</strain>
    </source>
</reference>